<dbReference type="Proteomes" id="UP000005446">
    <property type="component" value="Unassembled WGS sequence"/>
</dbReference>
<dbReference type="EMBL" id="AGUE01000040">
    <property type="protein sequence ID" value="EHL01948.1"/>
    <property type="molecule type" value="Genomic_DNA"/>
</dbReference>
<dbReference type="HOGENOM" id="CLU_2133757_0_0_1"/>
<organism evidence="1 2">
    <name type="scientific">Glarea lozoyensis (strain ATCC 74030 / MF5533)</name>
    <dbReference type="NCBI Taxonomy" id="1104152"/>
    <lineage>
        <taxon>Eukaryota</taxon>
        <taxon>Fungi</taxon>
        <taxon>Dikarya</taxon>
        <taxon>Ascomycota</taxon>
        <taxon>Pezizomycotina</taxon>
        <taxon>Leotiomycetes</taxon>
        <taxon>Helotiales</taxon>
        <taxon>Helotiaceae</taxon>
        <taxon>Glarea</taxon>
    </lineage>
</organism>
<dbReference type="OrthoDB" id="3562292at2759"/>
<sequence>MPGVAAEAAHQFDILCPPLEQVHEANHYLYTLWNVMITIARSPDVTSDIHVQLVGILQILRQTSKGELDVYGMTRRDNTLKAALCIMAHPQCAYSAGPSGKGDLKRSERKIQY</sequence>
<dbReference type="AlphaFoldDB" id="H0EHB9"/>
<comment type="caution">
    <text evidence="1">The sequence shown here is derived from an EMBL/GenBank/DDBJ whole genome shotgun (WGS) entry which is preliminary data.</text>
</comment>
<evidence type="ECO:0000313" key="2">
    <source>
        <dbReference type="Proteomes" id="UP000005446"/>
    </source>
</evidence>
<protein>
    <submittedName>
        <fullName evidence="1">Uncharacterized protein</fullName>
    </submittedName>
</protein>
<dbReference type="InParanoid" id="H0EHB9"/>
<keyword evidence="2" id="KW-1185">Reference proteome</keyword>
<name>H0EHB9_GLAL7</name>
<evidence type="ECO:0000313" key="1">
    <source>
        <dbReference type="EMBL" id="EHL01948.1"/>
    </source>
</evidence>
<gene>
    <name evidence="1" type="ORF">M7I_1896</name>
</gene>
<proteinExistence type="predicted"/>
<accession>H0EHB9</accession>
<reference evidence="1 2" key="1">
    <citation type="journal article" date="2012" name="Eukaryot. Cell">
        <title>Genome sequence of the fungus Glarea lozoyensis: the first genome sequence of a species from the Helotiaceae family.</title>
        <authorList>
            <person name="Youssar L."/>
            <person name="Gruening B.A."/>
            <person name="Erxleben A."/>
            <person name="Guenther S."/>
            <person name="Huettel W."/>
        </authorList>
    </citation>
    <scope>NUCLEOTIDE SEQUENCE [LARGE SCALE GENOMIC DNA]</scope>
    <source>
        <strain evidence="2">ATCC 74030 / MF5533</strain>
    </source>
</reference>